<comment type="caution">
    <text evidence="1">The sequence shown here is derived from an EMBL/GenBank/DDBJ whole genome shotgun (WGS) entry which is preliminary data.</text>
</comment>
<keyword evidence="2" id="KW-1185">Reference proteome</keyword>
<feature type="non-terminal residue" evidence="1">
    <location>
        <position position="67"/>
    </location>
</feature>
<proteinExistence type="predicted"/>
<evidence type="ECO:0000313" key="1">
    <source>
        <dbReference type="EMBL" id="EIM95187.1"/>
    </source>
</evidence>
<sequence>MKSRLEKLDVHAIRYFTTAAPTLRFEHATMGRTHAQLFKLMHNTVVVMSETATTVMEYVAIASPSDR</sequence>
<accession>A0ABN0F9D1</accession>
<dbReference type="EMBL" id="AKAU01000253">
    <property type="protein sequence ID" value="EIM95187.1"/>
    <property type="molecule type" value="Genomic_DNA"/>
</dbReference>
<reference evidence="1 2" key="1">
    <citation type="journal article" date="2012" name="J. Bacteriol.">
        <title>Draft Genome Sequence of the Soil Bacterium Burkholderia terrae Strain BS001, Which Interacts with Fungal Surface Structures.</title>
        <authorList>
            <person name="Nazir R."/>
            <person name="Hansen M.A."/>
            <person name="Sorensen S."/>
            <person name="van Elsas J.D."/>
        </authorList>
    </citation>
    <scope>NUCLEOTIDE SEQUENCE [LARGE SCALE GENOMIC DNA]</scope>
    <source>
        <strain evidence="1 2">BS001</strain>
    </source>
</reference>
<protein>
    <submittedName>
        <fullName evidence="1">Uncharacterized protein</fullName>
    </submittedName>
</protein>
<gene>
    <name evidence="1" type="ORF">WQE_40234</name>
</gene>
<name>A0ABN0F9D1_9BURK</name>
<organism evidence="1 2">
    <name type="scientific">Paraburkholderia hospita</name>
    <dbReference type="NCBI Taxonomy" id="169430"/>
    <lineage>
        <taxon>Bacteria</taxon>
        <taxon>Pseudomonadati</taxon>
        <taxon>Pseudomonadota</taxon>
        <taxon>Betaproteobacteria</taxon>
        <taxon>Burkholderiales</taxon>
        <taxon>Burkholderiaceae</taxon>
        <taxon>Paraburkholderia</taxon>
    </lineage>
</organism>
<dbReference type="RefSeq" id="WP_009769880.1">
    <property type="nucleotide sequence ID" value="NZ_AKAU01000253.1"/>
</dbReference>
<evidence type="ECO:0000313" key="2">
    <source>
        <dbReference type="Proteomes" id="UP000004980"/>
    </source>
</evidence>
<dbReference type="Proteomes" id="UP000004980">
    <property type="component" value="Unassembled WGS sequence"/>
</dbReference>